<dbReference type="InterPro" id="IPR039448">
    <property type="entry name" value="Beta_helix"/>
</dbReference>
<evidence type="ECO:0000313" key="4">
    <source>
        <dbReference type="Proteomes" id="UP000639274"/>
    </source>
</evidence>
<dbReference type="RefSeq" id="WP_207526509.1">
    <property type="nucleotide sequence ID" value="NZ_CP071518.1"/>
</dbReference>
<name>A0A974XVX9_9GAMM</name>
<dbReference type="SUPFAM" id="SSF51126">
    <property type="entry name" value="Pectin lyase-like"/>
    <property type="match status" value="1"/>
</dbReference>
<dbReference type="PROSITE" id="PS51257">
    <property type="entry name" value="PROKAR_LIPOPROTEIN"/>
    <property type="match status" value="1"/>
</dbReference>
<accession>A0A974XVX9</accession>
<dbReference type="AlphaFoldDB" id="A0A974XVX9"/>
<organism evidence="3 4">
    <name type="scientific">Agrilutibacter solisilvae</name>
    <dbReference type="NCBI Taxonomy" id="2763317"/>
    <lineage>
        <taxon>Bacteria</taxon>
        <taxon>Pseudomonadati</taxon>
        <taxon>Pseudomonadota</taxon>
        <taxon>Gammaproteobacteria</taxon>
        <taxon>Lysobacterales</taxon>
        <taxon>Lysobacteraceae</taxon>
        <taxon>Agrilutibacter</taxon>
    </lineage>
</organism>
<dbReference type="InterPro" id="IPR012334">
    <property type="entry name" value="Pectin_lyas_fold"/>
</dbReference>
<dbReference type="KEGG" id="lsf:I8J32_008755"/>
<protein>
    <submittedName>
        <fullName evidence="3">Right-handed parallel beta-helix repeat-containing protein</fullName>
    </submittedName>
</protein>
<gene>
    <name evidence="3" type="ORF">I8J32_008755</name>
</gene>
<proteinExistence type="predicted"/>
<feature type="signal peptide" evidence="1">
    <location>
        <begin position="1"/>
        <end position="28"/>
    </location>
</feature>
<feature type="domain" description="Right handed beta helix" evidence="2">
    <location>
        <begin position="65"/>
        <end position="178"/>
    </location>
</feature>
<dbReference type="Proteomes" id="UP000639274">
    <property type="component" value="Chromosome"/>
</dbReference>
<sequence length="300" mass="31151">MTCRLPLPATSLLATTLALACASLPAWAARSYDNCTGFIESLPATLSTPGNWCMRKDLGTAVGSGNAITVAADDVVIDCNDFKLGGMSAGAATTAQGIGAWDRRNITVRNCNIRGFATGVALLGTQGGAHVVEDSRFDGNTSMGLRVEGDASIIRRNVVVRTGGSQAPNKASFASGIETYGRVDVLGNTLRGLVTSDPYHGYTMGIFAGTDVSTVADNHISGLTSRGDGYAIGIFAQGSVLMRRNVVSGAWLPQSTGVYCDSDARIRGSVITGFQTALINCRDDGNTLVEPPPVETPPSP</sequence>
<keyword evidence="1" id="KW-0732">Signal</keyword>
<evidence type="ECO:0000256" key="1">
    <source>
        <dbReference type="SAM" id="SignalP"/>
    </source>
</evidence>
<dbReference type="Gene3D" id="2.160.20.10">
    <property type="entry name" value="Single-stranded right-handed beta-helix, Pectin lyase-like"/>
    <property type="match status" value="1"/>
</dbReference>
<dbReference type="SMART" id="SM00710">
    <property type="entry name" value="PbH1"/>
    <property type="match status" value="4"/>
</dbReference>
<evidence type="ECO:0000313" key="3">
    <source>
        <dbReference type="EMBL" id="QSX76917.1"/>
    </source>
</evidence>
<feature type="chain" id="PRO_5037859508" evidence="1">
    <location>
        <begin position="29"/>
        <end position="300"/>
    </location>
</feature>
<dbReference type="Pfam" id="PF13229">
    <property type="entry name" value="Beta_helix"/>
    <property type="match status" value="1"/>
</dbReference>
<dbReference type="EMBL" id="CP071518">
    <property type="protein sequence ID" value="QSX76917.1"/>
    <property type="molecule type" value="Genomic_DNA"/>
</dbReference>
<dbReference type="InterPro" id="IPR011050">
    <property type="entry name" value="Pectin_lyase_fold/virulence"/>
</dbReference>
<keyword evidence="4" id="KW-1185">Reference proteome</keyword>
<evidence type="ECO:0000259" key="2">
    <source>
        <dbReference type="Pfam" id="PF13229"/>
    </source>
</evidence>
<reference evidence="3 4" key="1">
    <citation type="submission" date="2021-03" db="EMBL/GenBank/DDBJ databases">
        <title>Lysobacter sp. nov. isolated from soil of gangwondo yeongwol, south Korea.</title>
        <authorList>
            <person name="Kim K.R."/>
            <person name="Kim K.H."/>
            <person name="Jeon C.O."/>
        </authorList>
    </citation>
    <scope>NUCLEOTIDE SEQUENCE [LARGE SCALE GENOMIC DNA]</scope>
    <source>
        <strain evidence="3 4">R19</strain>
    </source>
</reference>
<dbReference type="InterPro" id="IPR006626">
    <property type="entry name" value="PbH1"/>
</dbReference>